<sequence>MSTVVQPCARCGARWAVQSTPMHWCPRCRGVLLSPAPIDAPAERRNYRWVARRPDHRARRSPAAGHPVPSAETPRYTHIPRWGLLDPPPKPAAAAPRPLTRLTARASTLLITTTALFAVAAVGELLRYLLLLRNRTRLIHPALLFSSDALVIGAAVLALLFALLSAVAVVGWLIDTRRAAFQETGRADPRSVRVLVLGCVIPVVNLLWPGVFLTELVARRSDPRALRAIRIWWAAWVFGGVVAAAALLWRTADSLQAEADGVLFTAFTDLVAAAVALLTLAMMRAVEERDVLGRSRTARRWLVAVDPAVPVIEPVHPGGRAPQAVGESAPDAADEGNGADDGTDVEDNGAVDREQQEVLAK</sequence>
<evidence type="ECO:0000259" key="3">
    <source>
        <dbReference type="Pfam" id="PF14219"/>
    </source>
</evidence>
<protein>
    <submittedName>
        <fullName evidence="4">DUF4328 domain-containing protein</fullName>
    </submittedName>
</protein>
<evidence type="ECO:0000313" key="5">
    <source>
        <dbReference type="Proteomes" id="UP001601948"/>
    </source>
</evidence>
<feature type="transmembrane region" description="Helical" evidence="2">
    <location>
        <begin position="194"/>
        <end position="218"/>
    </location>
</feature>
<feature type="compositionally biased region" description="Basic and acidic residues" evidence="1">
    <location>
        <begin position="350"/>
        <end position="361"/>
    </location>
</feature>
<feature type="transmembrane region" description="Helical" evidence="2">
    <location>
        <begin position="230"/>
        <end position="249"/>
    </location>
</feature>
<accession>A0ABW6QJG3</accession>
<organism evidence="4 5">
    <name type="scientific">Nocardia suismassiliense</name>
    <dbReference type="NCBI Taxonomy" id="2077092"/>
    <lineage>
        <taxon>Bacteria</taxon>
        <taxon>Bacillati</taxon>
        <taxon>Actinomycetota</taxon>
        <taxon>Actinomycetes</taxon>
        <taxon>Mycobacteriales</taxon>
        <taxon>Nocardiaceae</taxon>
        <taxon>Nocardia</taxon>
    </lineage>
</organism>
<feature type="domain" description="DUF4328" evidence="3">
    <location>
        <begin position="135"/>
        <end position="287"/>
    </location>
</feature>
<reference evidence="4 5" key="1">
    <citation type="submission" date="2024-10" db="EMBL/GenBank/DDBJ databases">
        <title>The Natural Products Discovery Center: Release of the First 8490 Sequenced Strains for Exploring Actinobacteria Biosynthetic Diversity.</title>
        <authorList>
            <person name="Kalkreuter E."/>
            <person name="Kautsar S.A."/>
            <person name="Yang D."/>
            <person name="Bader C.D."/>
            <person name="Teijaro C.N."/>
            <person name="Fluegel L."/>
            <person name="Davis C.M."/>
            <person name="Simpson J.R."/>
            <person name="Lauterbach L."/>
            <person name="Steele A.D."/>
            <person name="Gui C."/>
            <person name="Meng S."/>
            <person name="Li G."/>
            <person name="Viehrig K."/>
            <person name="Ye F."/>
            <person name="Su P."/>
            <person name="Kiefer A.F."/>
            <person name="Nichols A."/>
            <person name="Cepeda A.J."/>
            <person name="Yan W."/>
            <person name="Fan B."/>
            <person name="Jiang Y."/>
            <person name="Adhikari A."/>
            <person name="Zheng C.-J."/>
            <person name="Schuster L."/>
            <person name="Cowan T.M."/>
            <person name="Smanski M.J."/>
            <person name="Chevrette M.G."/>
            <person name="De Carvalho L.P.S."/>
            <person name="Shen B."/>
        </authorList>
    </citation>
    <scope>NUCLEOTIDE SEQUENCE [LARGE SCALE GENOMIC DNA]</scope>
    <source>
        <strain evidence="4 5">NPDC003040</strain>
    </source>
</reference>
<feature type="compositionally biased region" description="Acidic residues" evidence="1">
    <location>
        <begin position="332"/>
        <end position="349"/>
    </location>
</feature>
<dbReference type="Proteomes" id="UP001601948">
    <property type="component" value="Unassembled WGS sequence"/>
</dbReference>
<dbReference type="EMBL" id="JBIAPI010000001">
    <property type="protein sequence ID" value="MFF3221336.1"/>
    <property type="molecule type" value="Genomic_DNA"/>
</dbReference>
<feature type="transmembrane region" description="Helical" evidence="2">
    <location>
        <begin position="261"/>
        <end position="286"/>
    </location>
</feature>
<dbReference type="RefSeq" id="WP_387712274.1">
    <property type="nucleotide sequence ID" value="NZ_JBIAPI010000001.1"/>
</dbReference>
<evidence type="ECO:0000313" key="4">
    <source>
        <dbReference type="EMBL" id="MFF3221336.1"/>
    </source>
</evidence>
<feature type="transmembrane region" description="Helical" evidence="2">
    <location>
        <begin position="150"/>
        <end position="174"/>
    </location>
</feature>
<proteinExistence type="predicted"/>
<feature type="transmembrane region" description="Helical" evidence="2">
    <location>
        <begin position="109"/>
        <end position="130"/>
    </location>
</feature>
<feature type="region of interest" description="Disordered" evidence="1">
    <location>
        <begin position="314"/>
        <end position="361"/>
    </location>
</feature>
<evidence type="ECO:0000256" key="2">
    <source>
        <dbReference type="SAM" id="Phobius"/>
    </source>
</evidence>
<name>A0ABW6QJG3_9NOCA</name>
<evidence type="ECO:0000256" key="1">
    <source>
        <dbReference type="SAM" id="MobiDB-lite"/>
    </source>
</evidence>
<gene>
    <name evidence="4" type="ORF">ACFYV7_00950</name>
</gene>
<dbReference type="Pfam" id="PF14219">
    <property type="entry name" value="DUF4328"/>
    <property type="match status" value="1"/>
</dbReference>
<comment type="caution">
    <text evidence="4">The sequence shown here is derived from an EMBL/GenBank/DDBJ whole genome shotgun (WGS) entry which is preliminary data.</text>
</comment>
<keyword evidence="2" id="KW-1133">Transmembrane helix</keyword>
<dbReference type="InterPro" id="IPR025565">
    <property type="entry name" value="DUF4328"/>
</dbReference>
<keyword evidence="2" id="KW-0472">Membrane</keyword>
<keyword evidence="5" id="KW-1185">Reference proteome</keyword>
<keyword evidence="2" id="KW-0812">Transmembrane</keyword>